<reference evidence="2" key="1">
    <citation type="journal article" date="2020" name="bioRxiv">
        <title>Genomic and phenotypic heterogeneity of clinical isolates of the human pathogens Aspergillus fumigatus, Aspergillus lentulus and Aspergillus fumigatiaffinis.</title>
        <authorList>
            <person name="dos Santos R.A.C."/>
            <person name="Steenwyk J.L."/>
            <person name="Rivero-Menendez O."/>
            <person name="Mead M.E."/>
            <person name="Silva L.P."/>
            <person name="Bastos R.W."/>
            <person name="Alastruey-Izquierdo A."/>
            <person name="Goldman G.H."/>
            <person name="Rokas A."/>
        </authorList>
    </citation>
    <scope>NUCLEOTIDE SEQUENCE</scope>
    <source>
        <strain evidence="2">CNM-CM6805</strain>
    </source>
</reference>
<comment type="caution">
    <text evidence="2">The sequence shown here is derived from an EMBL/GenBank/DDBJ whole genome shotgun (WGS) entry which is preliminary data.</text>
</comment>
<protein>
    <submittedName>
        <fullName evidence="2">Uncharacterized protein</fullName>
    </submittedName>
</protein>
<evidence type="ECO:0000313" key="3">
    <source>
        <dbReference type="Proteomes" id="UP000653565"/>
    </source>
</evidence>
<evidence type="ECO:0000313" key="2">
    <source>
        <dbReference type="EMBL" id="KAF4232127.1"/>
    </source>
</evidence>
<evidence type="ECO:0000256" key="1">
    <source>
        <dbReference type="SAM" id="MobiDB-lite"/>
    </source>
</evidence>
<feature type="region of interest" description="Disordered" evidence="1">
    <location>
        <begin position="192"/>
        <end position="229"/>
    </location>
</feature>
<accession>A0A8H4H0G1</accession>
<dbReference type="EMBL" id="JAAAPX010000095">
    <property type="protein sequence ID" value="KAF4232127.1"/>
    <property type="molecule type" value="Genomic_DNA"/>
</dbReference>
<organism evidence="2 3">
    <name type="scientific">Aspergillus fumigatiaffinis</name>
    <dbReference type="NCBI Taxonomy" id="340414"/>
    <lineage>
        <taxon>Eukaryota</taxon>
        <taxon>Fungi</taxon>
        <taxon>Dikarya</taxon>
        <taxon>Ascomycota</taxon>
        <taxon>Pezizomycotina</taxon>
        <taxon>Eurotiomycetes</taxon>
        <taxon>Eurotiomycetidae</taxon>
        <taxon>Eurotiales</taxon>
        <taxon>Aspergillaceae</taxon>
        <taxon>Aspergillus</taxon>
        <taxon>Aspergillus subgen. Fumigati</taxon>
    </lineage>
</organism>
<reference evidence="2" key="2">
    <citation type="submission" date="2020-04" db="EMBL/GenBank/DDBJ databases">
        <authorList>
            <person name="Santos R.A.C."/>
            <person name="Steenwyk J.L."/>
            <person name="Rivero-Menendez O."/>
            <person name="Mead M.E."/>
            <person name="Silva L.P."/>
            <person name="Bastos R.W."/>
            <person name="Alastruey-Izquierdo A."/>
            <person name="Goldman G.H."/>
            <person name="Rokas A."/>
        </authorList>
    </citation>
    <scope>NUCLEOTIDE SEQUENCE</scope>
    <source>
        <strain evidence="2">CNM-CM6805</strain>
    </source>
</reference>
<proteinExistence type="predicted"/>
<sequence>MCYYMPNKPPCTCTYLQLIQPCPQVRVFAVPGSPTPLIQVCPIRYIARGVGQRFCALCSRAAGFGGPSTSNTAVGLVGYPEQQGFGGSQLESSSQQSQQQVTPIDPCLVGGGISIGDLLLPMGEVRTESLETAGDGGRRDEAGPSVQGSCSSEVPIQSLLVQDESGGGLVADGNGATVPGVAQVEEVQMGQAAPVVEEEGSNGENEEVRVNRKEDKRDHAKEVGGIDLEGRSSVQAMQIVHDLD</sequence>
<feature type="region of interest" description="Disordered" evidence="1">
    <location>
        <begin position="131"/>
        <end position="150"/>
    </location>
</feature>
<dbReference type="AlphaFoldDB" id="A0A8H4H0G1"/>
<dbReference type="Proteomes" id="UP000653565">
    <property type="component" value="Unassembled WGS sequence"/>
</dbReference>
<dbReference type="OrthoDB" id="4510598at2759"/>
<name>A0A8H4H0G1_9EURO</name>
<feature type="compositionally biased region" description="Basic and acidic residues" evidence="1">
    <location>
        <begin position="206"/>
        <end position="229"/>
    </location>
</feature>
<gene>
    <name evidence="2" type="ORF">CNMCM6805_010178</name>
</gene>
<feature type="compositionally biased region" description="Acidic residues" evidence="1">
    <location>
        <begin position="196"/>
        <end position="205"/>
    </location>
</feature>
<keyword evidence="3" id="KW-1185">Reference proteome</keyword>